<dbReference type="AlphaFoldDB" id="A0AAD8X8G5"/>
<dbReference type="InterPro" id="IPR001810">
    <property type="entry name" value="F-box_dom"/>
</dbReference>
<dbReference type="InterPro" id="IPR036047">
    <property type="entry name" value="F-box-like_dom_sf"/>
</dbReference>
<sequence length="419" mass="46130">METVSDDVLVEILVRVADAVALFRCAATCKRWRGLAADWPKGARRPSSLIGFFQGQPEPFIMHPPPVLSPFIPAPLSPLGPRRRFLVVSIPEAGSSMDRAVPLASRSGLVLVRLGSQEWTGMNSMVHLAVCNPLAGTSQLLPPLEPSRPFSDKSCCGAILSGEDYCSDEQKRFTVGSSTFFKVLIINIIEWTGHSIYLRTFSSTEPSWSAPRKCKNPVVGKQQTHFSAVVCRGKARWLFRNRLDICTLDVNVGTGDVSTTKILLPMYLRVCELYDEPRLGATTDRRLSLNFLHRACLRIEIWTSEGDEDSIDGTANWLPDHVIELQKPHKTQIDNARCMCVGEKSGTLIIKDSRGNMYVADLETGTMEEVTARLCDPVSTAIPFEIDWPGFFVSPLAAGSIKCTKSGEAVLGLARSFGE</sequence>
<dbReference type="InterPro" id="IPR056016">
    <property type="entry name" value="DUF7595"/>
</dbReference>
<reference evidence="3" key="1">
    <citation type="submission" date="2023-07" db="EMBL/GenBank/DDBJ databases">
        <title>A chromosome-level genome assembly of Lolium multiflorum.</title>
        <authorList>
            <person name="Chen Y."/>
            <person name="Copetti D."/>
            <person name="Kolliker R."/>
            <person name="Studer B."/>
        </authorList>
    </citation>
    <scope>NUCLEOTIDE SEQUENCE</scope>
    <source>
        <strain evidence="3">02402/16</strain>
        <tissue evidence="3">Leaf</tissue>
    </source>
</reference>
<comment type="caution">
    <text evidence="3">The sequence shown here is derived from an EMBL/GenBank/DDBJ whole genome shotgun (WGS) entry which is preliminary data.</text>
</comment>
<gene>
    <name evidence="3" type="ORF">QYE76_016212</name>
</gene>
<evidence type="ECO:0000313" key="4">
    <source>
        <dbReference type="Proteomes" id="UP001231189"/>
    </source>
</evidence>
<evidence type="ECO:0000313" key="3">
    <source>
        <dbReference type="EMBL" id="KAK1699515.1"/>
    </source>
</evidence>
<dbReference type="PANTHER" id="PTHR35828:SF25">
    <property type="entry name" value="OS08G0203800 PROTEIN"/>
    <property type="match status" value="1"/>
</dbReference>
<dbReference type="Gene3D" id="1.20.1280.50">
    <property type="match status" value="1"/>
</dbReference>
<evidence type="ECO:0000259" key="2">
    <source>
        <dbReference type="Pfam" id="PF24523"/>
    </source>
</evidence>
<dbReference type="PANTHER" id="PTHR35828">
    <property type="entry name" value="OS08G0203800 PROTEIN-RELATED"/>
    <property type="match status" value="1"/>
</dbReference>
<feature type="domain" description="F-box" evidence="1">
    <location>
        <begin position="6"/>
        <end position="38"/>
    </location>
</feature>
<evidence type="ECO:0000259" key="1">
    <source>
        <dbReference type="Pfam" id="PF12937"/>
    </source>
</evidence>
<protein>
    <recommendedName>
        <fullName evidence="5">F-box domain-containing protein</fullName>
    </recommendedName>
</protein>
<accession>A0AAD8X8G5</accession>
<dbReference type="Pfam" id="PF12937">
    <property type="entry name" value="F-box-like"/>
    <property type="match status" value="1"/>
</dbReference>
<name>A0AAD8X8G5_LOLMU</name>
<organism evidence="3 4">
    <name type="scientific">Lolium multiflorum</name>
    <name type="common">Italian ryegrass</name>
    <name type="synonym">Lolium perenne subsp. multiflorum</name>
    <dbReference type="NCBI Taxonomy" id="4521"/>
    <lineage>
        <taxon>Eukaryota</taxon>
        <taxon>Viridiplantae</taxon>
        <taxon>Streptophyta</taxon>
        <taxon>Embryophyta</taxon>
        <taxon>Tracheophyta</taxon>
        <taxon>Spermatophyta</taxon>
        <taxon>Magnoliopsida</taxon>
        <taxon>Liliopsida</taxon>
        <taxon>Poales</taxon>
        <taxon>Poaceae</taxon>
        <taxon>BOP clade</taxon>
        <taxon>Pooideae</taxon>
        <taxon>Poodae</taxon>
        <taxon>Poeae</taxon>
        <taxon>Poeae Chloroplast Group 2 (Poeae type)</taxon>
        <taxon>Loliodinae</taxon>
        <taxon>Loliinae</taxon>
        <taxon>Lolium</taxon>
    </lineage>
</organism>
<feature type="domain" description="DUF7595" evidence="2">
    <location>
        <begin position="100"/>
        <end position="351"/>
    </location>
</feature>
<dbReference type="SUPFAM" id="SSF81383">
    <property type="entry name" value="F-box domain"/>
    <property type="match status" value="1"/>
</dbReference>
<keyword evidence="4" id="KW-1185">Reference proteome</keyword>
<dbReference type="Proteomes" id="UP001231189">
    <property type="component" value="Unassembled WGS sequence"/>
</dbReference>
<proteinExistence type="predicted"/>
<evidence type="ECO:0008006" key="5">
    <source>
        <dbReference type="Google" id="ProtNLM"/>
    </source>
</evidence>
<dbReference type="Pfam" id="PF24523">
    <property type="entry name" value="DUF7595"/>
    <property type="match status" value="1"/>
</dbReference>
<dbReference type="EMBL" id="JAUUTY010000001">
    <property type="protein sequence ID" value="KAK1699515.1"/>
    <property type="molecule type" value="Genomic_DNA"/>
</dbReference>